<accession>G3GSJ4</accession>
<evidence type="ECO:0000313" key="1">
    <source>
        <dbReference type="EMBL" id="EGV96359.1"/>
    </source>
</evidence>
<dbReference type="InParanoid" id="G3GSJ4"/>
<organism evidence="1 2">
    <name type="scientific">Cricetulus griseus</name>
    <name type="common">Chinese hamster</name>
    <name type="synonym">Cricetulus barabensis griseus</name>
    <dbReference type="NCBI Taxonomy" id="10029"/>
    <lineage>
        <taxon>Eukaryota</taxon>
        <taxon>Metazoa</taxon>
        <taxon>Chordata</taxon>
        <taxon>Craniata</taxon>
        <taxon>Vertebrata</taxon>
        <taxon>Euteleostomi</taxon>
        <taxon>Mammalia</taxon>
        <taxon>Eutheria</taxon>
        <taxon>Euarchontoglires</taxon>
        <taxon>Glires</taxon>
        <taxon>Rodentia</taxon>
        <taxon>Myomorpha</taxon>
        <taxon>Muroidea</taxon>
        <taxon>Cricetidae</taxon>
        <taxon>Cricetinae</taxon>
        <taxon>Cricetulus</taxon>
    </lineage>
</organism>
<dbReference type="Proteomes" id="UP000001075">
    <property type="component" value="Unassembled WGS sequence"/>
</dbReference>
<dbReference type="EMBL" id="JH000012">
    <property type="protein sequence ID" value="EGV96359.1"/>
    <property type="molecule type" value="Genomic_DNA"/>
</dbReference>
<reference evidence="2" key="1">
    <citation type="journal article" date="2011" name="Nat. Biotechnol.">
        <title>The genomic sequence of the Chinese hamster ovary (CHO)-K1 cell line.</title>
        <authorList>
            <person name="Xu X."/>
            <person name="Nagarajan H."/>
            <person name="Lewis N.E."/>
            <person name="Pan S."/>
            <person name="Cai Z."/>
            <person name="Liu X."/>
            <person name="Chen W."/>
            <person name="Xie M."/>
            <person name="Wang W."/>
            <person name="Hammond S."/>
            <person name="Andersen M.R."/>
            <person name="Neff N."/>
            <person name="Passarelli B."/>
            <person name="Koh W."/>
            <person name="Fan H.C."/>
            <person name="Wang J."/>
            <person name="Gui Y."/>
            <person name="Lee K.H."/>
            <person name="Betenbaugh M.J."/>
            <person name="Quake S.R."/>
            <person name="Famili I."/>
            <person name="Palsson B.O."/>
            <person name="Wang J."/>
        </authorList>
    </citation>
    <scope>NUCLEOTIDE SEQUENCE [LARGE SCALE GENOMIC DNA]</scope>
    <source>
        <strain evidence="2">CHO K1 cell line</strain>
    </source>
</reference>
<evidence type="ECO:0000313" key="2">
    <source>
        <dbReference type="Proteomes" id="UP000001075"/>
    </source>
</evidence>
<dbReference type="AlphaFoldDB" id="G3GSJ4"/>
<gene>
    <name evidence="1" type="ORF">I79_000609</name>
</gene>
<protein>
    <submittedName>
        <fullName evidence="1">Uncharacterized protein</fullName>
    </submittedName>
</protein>
<sequence>MRVIQGVLDILYLVLRPTLHLSPPFPVPWEEILWAVSLADSPLASIGSSCMA</sequence>
<proteinExistence type="predicted"/>
<name>G3GSJ4_CRIGR</name>